<organism evidence="2 3">
    <name type="scientific">Torulaspora globosa</name>
    <dbReference type="NCBI Taxonomy" id="48254"/>
    <lineage>
        <taxon>Eukaryota</taxon>
        <taxon>Fungi</taxon>
        <taxon>Dikarya</taxon>
        <taxon>Ascomycota</taxon>
        <taxon>Saccharomycotina</taxon>
        <taxon>Saccharomycetes</taxon>
        <taxon>Saccharomycetales</taxon>
        <taxon>Saccharomycetaceae</taxon>
        <taxon>Torulaspora</taxon>
    </lineage>
</organism>
<accession>A0A7H9HV82</accession>
<feature type="transmembrane region" description="Helical" evidence="1">
    <location>
        <begin position="49"/>
        <end position="71"/>
    </location>
</feature>
<reference evidence="2 3" key="1">
    <citation type="submission" date="2020-06" db="EMBL/GenBank/DDBJ databases">
        <title>The yeast mating-type switching endonuclease HO is a domesticated member of an unorthodox homing genetic element family.</title>
        <authorList>
            <person name="Coughlan A.Y."/>
            <person name="Lombardi L."/>
            <person name="Braun-Galleani S."/>
            <person name="Martos A.R."/>
            <person name="Galeote V."/>
            <person name="Bigey F."/>
            <person name="Dequin S."/>
            <person name="Byrne K.P."/>
            <person name="Wolfe K.H."/>
        </authorList>
    </citation>
    <scope>NUCLEOTIDE SEQUENCE [LARGE SCALE GENOMIC DNA]</scope>
    <source>
        <strain evidence="2 3">CBS2947</strain>
    </source>
</reference>
<keyword evidence="1" id="KW-1133">Transmembrane helix</keyword>
<evidence type="ECO:0000313" key="2">
    <source>
        <dbReference type="EMBL" id="QLQ81271.1"/>
    </source>
</evidence>
<keyword evidence="3" id="KW-1185">Reference proteome</keyword>
<protein>
    <submittedName>
        <fullName evidence="2">Uncharacterized protein</fullName>
    </submittedName>
</protein>
<evidence type="ECO:0000313" key="3">
    <source>
        <dbReference type="Proteomes" id="UP000510647"/>
    </source>
</evidence>
<dbReference type="Proteomes" id="UP000510647">
    <property type="component" value="Chromosome 6"/>
</dbReference>
<gene>
    <name evidence="2" type="ORF">HG537_0F00320</name>
</gene>
<sequence length="445" mass="52235">MHRVRLKIGGLSRRWYGFRANQAGGLVLKRDQQGLARILWKYFNAPGNVMFVAMNIVTFAGIVTYSTLVSAHRERVLEERLYQGTLWIQGQQQKEEEIKEDPTQDVTEDVNMDLEEATASSALPEYVSSEISLPRAVKCDTYSSQMAKMSLFHMFYAYLLCKQVAFGDVGRKKCSEDWDREVESLRKQQDLYSDGKDTKMNTRAFTDTFYSSWRADYADVFASLTKSQQLHFPDWKHYPFDLRHICKTLYRGEMNTIDDFQNLYDSIEAWELKRLLRLWLYDYSHLIKPTTGNDKELFYQRLIRDCHNDNRLFFKYSSILLDPANRSKNLFFRPCRQVPSASMKTVLDVLQEYISLHELRGIAHYDAIIRIVSMIRTDCVLSRWKSNPDSIQQIRILLPTDNDRPQLQAKITQEERKKCFQLVKHNPQTIQLLTAIATWHKPTNQ</sequence>
<name>A0A7H9HV82_9SACH</name>
<dbReference type="AlphaFoldDB" id="A0A7H9HV82"/>
<keyword evidence="1" id="KW-0472">Membrane</keyword>
<dbReference type="OrthoDB" id="4057244at2759"/>
<evidence type="ECO:0000256" key="1">
    <source>
        <dbReference type="SAM" id="Phobius"/>
    </source>
</evidence>
<keyword evidence="1" id="KW-0812">Transmembrane</keyword>
<proteinExistence type="predicted"/>
<dbReference type="EMBL" id="CP059272">
    <property type="protein sequence ID" value="QLQ81271.1"/>
    <property type="molecule type" value="Genomic_DNA"/>
</dbReference>